<reference evidence="1 2" key="1">
    <citation type="submission" date="2018-12" db="EMBL/GenBank/DDBJ databases">
        <title>Bacillus chawlae sp. nov., Bacillus glennii sp. nov., and Bacillus saganii sp. nov. Isolated from the Vehicle Assembly Building at Kennedy Space Center where the Viking Spacecraft were Assembled.</title>
        <authorList>
            <person name="Seuylemezian A."/>
            <person name="Vaishampayan P."/>
        </authorList>
    </citation>
    <scope>NUCLEOTIDE SEQUENCE [LARGE SCALE GENOMIC DNA]</scope>
    <source>
        <strain evidence="1 2">L5</strain>
    </source>
</reference>
<protein>
    <recommendedName>
        <fullName evidence="3">Nucleotidyltransferase domain-containing protein</fullName>
    </recommendedName>
</protein>
<proteinExistence type="predicted"/>
<dbReference type="Proteomes" id="UP000267430">
    <property type="component" value="Unassembled WGS sequence"/>
</dbReference>
<gene>
    <name evidence="1" type="ORF">ELQ35_10815</name>
</gene>
<sequence>MNEKAGSLLKSIEKENEIVIVMAAETGSHSFDLESPESDRDIRFLFVRANIREYLSIELQPDVISLWKSDYEIEGWDIFKAFRLILKSNPNLFEWFHSRTYEGSNEVFMAEMKSLMASHYSLRNLGQHYYHMCVSNLNQLSKNSGSDKKGHKTMVQAARCYLMLSFLLQKQALPPLAVSQLLKEVNMDWKLSSVFEGLFQAKRSDVYFSKEKILKIGSLFEGELISAKNLLITLPEGTDMEDRLNKTIWECLDIGQGGK</sequence>
<dbReference type="PANTHER" id="PTHR34817">
    <property type="entry name" value="NUCLEOTIDYLTRANSFERASE"/>
    <property type="match status" value="1"/>
</dbReference>
<keyword evidence="2" id="KW-1185">Reference proteome</keyword>
<dbReference type="EMBL" id="RYZZ01000013">
    <property type="protein sequence ID" value="RUQ28938.1"/>
    <property type="molecule type" value="Genomic_DNA"/>
</dbReference>
<evidence type="ECO:0000313" key="1">
    <source>
        <dbReference type="EMBL" id="RUQ28938.1"/>
    </source>
</evidence>
<accession>A0A433HKT0</accession>
<comment type="caution">
    <text evidence="1">The sequence shown here is derived from an EMBL/GenBank/DDBJ whole genome shotgun (WGS) entry which is preliminary data.</text>
</comment>
<dbReference type="OrthoDB" id="9796845at2"/>
<dbReference type="Pfam" id="PF10127">
    <property type="entry name" value="RlaP"/>
    <property type="match status" value="1"/>
</dbReference>
<organism evidence="1 2">
    <name type="scientific">Peribacillus cavernae</name>
    <dbReference type="NCBI Taxonomy" id="1674310"/>
    <lineage>
        <taxon>Bacteria</taxon>
        <taxon>Bacillati</taxon>
        <taxon>Bacillota</taxon>
        <taxon>Bacilli</taxon>
        <taxon>Bacillales</taxon>
        <taxon>Bacillaceae</taxon>
        <taxon>Peribacillus</taxon>
    </lineage>
</organism>
<evidence type="ECO:0008006" key="3">
    <source>
        <dbReference type="Google" id="ProtNLM"/>
    </source>
</evidence>
<dbReference type="PANTHER" id="PTHR34817:SF2">
    <property type="entry name" value="NUCLEOTIDYLTRANSFERASE"/>
    <property type="match status" value="1"/>
</dbReference>
<dbReference type="RefSeq" id="WP_126864856.1">
    <property type="nucleotide sequence ID" value="NZ_JAUSTX010000002.1"/>
</dbReference>
<evidence type="ECO:0000313" key="2">
    <source>
        <dbReference type="Proteomes" id="UP000267430"/>
    </source>
</evidence>
<name>A0A433HKT0_9BACI</name>
<dbReference type="AlphaFoldDB" id="A0A433HKT0"/>
<dbReference type="InterPro" id="IPR018775">
    <property type="entry name" value="RlaP"/>
</dbReference>